<evidence type="ECO:0000256" key="2">
    <source>
        <dbReference type="ARBA" id="ARBA00008610"/>
    </source>
</evidence>
<evidence type="ECO:0000259" key="9">
    <source>
        <dbReference type="Pfam" id="PF02608"/>
    </source>
</evidence>
<dbReference type="RefSeq" id="WP_115922397.1">
    <property type="nucleotide sequence ID" value="NZ_QTUA01000001.1"/>
</dbReference>
<dbReference type="SUPFAM" id="SSF53822">
    <property type="entry name" value="Periplasmic binding protein-like I"/>
    <property type="match status" value="1"/>
</dbReference>
<dbReference type="GO" id="GO:0005886">
    <property type="term" value="C:plasma membrane"/>
    <property type="evidence" value="ECO:0007669"/>
    <property type="project" value="UniProtKB-SubCell"/>
</dbReference>
<dbReference type="OrthoDB" id="9784230at2"/>
<evidence type="ECO:0000256" key="5">
    <source>
        <dbReference type="ARBA" id="ARBA00023136"/>
    </source>
</evidence>
<evidence type="ECO:0000256" key="8">
    <source>
        <dbReference type="SAM" id="SignalP"/>
    </source>
</evidence>
<comment type="similarity">
    <text evidence="2">Belongs to the BMP lipoprotein family.</text>
</comment>
<evidence type="ECO:0000313" key="11">
    <source>
        <dbReference type="Proteomes" id="UP000256253"/>
    </source>
</evidence>
<keyword evidence="6" id="KW-0449">Lipoprotein</keyword>
<dbReference type="PROSITE" id="PS51257">
    <property type="entry name" value="PROKAR_LIPOPROTEIN"/>
    <property type="match status" value="1"/>
</dbReference>
<dbReference type="CDD" id="cd06354">
    <property type="entry name" value="PBP1_PrnA-like"/>
    <property type="match status" value="1"/>
</dbReference>
<dbReference type="PANTHER" id="PTHR34296:SF2">
    <property type="entry name" value="ABC TRANSPORTER GUANOSINE-BINDING PROTEIN NUPN"/>
    <property type="match status" value="1"/>
</dbReference>
<accession>A0A3D9UUV2</accession>
<dbReference type="PANTHER" id="PTHR34296">
    <property type="entry name" value="TRANSCRIPTIONAL ACTIVATOR PROTEIN MED"/>
    <property type="match status" value="1"/>
</dbReference>
<keyword evidence="3" id="KW-1003">Cell membrane</keyword>
<evidence type="ECO:0000256" key="6">
    <source>
        <dbReference type="ARBA" id="ARBA00023288"/>
    </source>
</evidence>
<dbReference type="AlphaFoldDB" id="A0A3D9UUV2"/>
<feature type="compositionally biased region" description="Low complexity" evidence="7">
    <location>
        <begin position="32"/>
        <end position="45"/>
    </location>
</feature>
<protein>
    <submittedName>
        <fullName evidence="10">Basic membrane protein A</fullName>
    </submittedName>
</protein>
<feature type="domain" description="ABC transporter substrate-binding protein PnrA-like" evidence="9">
    <location>
        <begin position="56"/>
        <end position="331"/>
    </location>
</feature>
<proteinExistence type="inferred from homology"/>
<evidence type="ECO:0000256" key="3">
    <source>
        <dbReference type="ARBA" id="ARBA00022475"/>
    </source>
</evidence>
<name>A0A3D9UUV2_9MICO</name>
<organism evidence="10 11">
    <name type="scientific">Calidifontibacter indicus</name>
    <dbReference type="NCBI Taxonomy" id="419650"/>
    <lineage>
        <taxon>Bacteria</taxon>
        <taxon>Bacillati</taxon>
        <taxon>Actinomycetota</taxon>
        <taxon>Actinomycetes</taxon>
        <taxon>Micrococcales</taxon>
        <taxon>Dermacoccaceae</taxon>
        <taxon>Calidifontibacter</taxon>
    </lineage>
</organism>
<feature type="region of interest" description="Disordered" evidence="7">
    <location>
        <begin position="25"/>
        <end position="45"/>
    </location>
</feature>
<dbReference type="Proteomes" id="UP000256253">
    <property type="component" value="Unassembled WGS sequence"/>
</dbReference>
<reference evidence="10 11" key="1">
    <citation type="submission" date="2018-08" db="EMBL/GenBank/DDBJ databases">
        <title>Sequencing the genomes of 1000 actinobacteria strains.</title>
        <authorList>
            <person name="Klenk H.-P."/>
        </authorList>
    </citation>
    <scope>NUCLEOTIDE SEQUENCE [LARGE SCALE GENOMIC DNA]</scope>
    <source>
        <strain evidence="10 11">DSM 22967</strain>
    </source>
</reference>
<feature type="chain" id="PRO_5038685911" evidence="8">
    <location>
        <begin position="23"/>
        <end position="359"/>
    </location>
</feature>
<evidence type="ECO:0000256" key="1">
    <source>
        <dbReference type="ARBA" id="ARBA00004193"/>
    </source>
</evidence>
<sequence>MRPVKKLAVTSTVAILSLGLTACGSNSTTDNSSAPAGSSGSSSGGDAAQLKVGLAYDVGGRGDHSFNDSAAKGLDEAEKQFGIKPTEVAATNGENDAARVSRLQQLAQSGNQAIIAVGFTYAAAVGKVAKQFPNVKFAIVDDASADSKGDNVDQITFTEEQGSYLAGAAAALKSKSGRIGFVGGVEVPLIKKFAAGYTAGAKKINPNIKVDTAYLTQPPDFSGFADPAKGKTAAQGMFQNGADVVYQAAGKSGDGVFEAAKAAGTGKWAIGVDSDQGQTAAAGVRSVILTSMVKGVDVGVLAFLKMVHENNFKGGNHVYDLKAGGVSLATTGGHIDDIKSKLDELKKGIEDGSIKVPSA</sequence>
<dbReference type="InterPro" id="IPR050957">
    <property type="entry name" value="BMP_lipoprotein"/>
</dbReference>
<evidence type="ECO:0000256" key="7">
    <source>
        <dbReference type="SAM" id="MobiDB-lite"/>
    </source>
</evidence>
<feature type="signal peptide" evidence="8">
    <location>
        <begin position="1"/>
        <end position="22"/>
    </location>
</feature>
<dbReference type="InterPro" id="IPR028082">
    <property type="entry name" value="Peripla_BP_I"/>
</dbReference>
<keyword evidence="4 8" id="KW-0732">Signal</keyword>
<dbReference type="InterPro" id="IPR003760">
    <property type="entry name" value="PnrA-like"/>
</dbReference>
<dbReference type="Pfam" id="PF02608">
    <property type="entry name" value="Bmp"/>
    <property type="match status" value="1"/>
</dbReference>
<dbReference type="EMBL" id="QTUA01000001">
    <property type="protein sequence ID" value="REF30395.1"/>
    <property type="molecule type" value="Genomic_DNA"/>
</dbReference>
<keyword evidence="11" id="KW-1185">Reference proteome</keyword>
<keyword evidence="5" id="KW-0472">Membrane</keyword>
<comment type="subcellular location">
    <subcellularLocation>
        <location evidence="1">Cell membrane</location>
        <topology evidence="1">Lipid-anchor</topology>
    </subcellularLocation>
</comment>
<comment type="caution">
    <text evidence="10">The sequence shown here is derived from an EMBL/GenBank/DDBJ whole genome shotgun (WGS) entry which is preliminary data.</text>
</comment>
<gene>
    <name evidence="10" type="ORF">DFJ65_1401</name>
</gene>
<evidence type="ECO:0000313" key="10">
    <source>
        <dbReference type="EMBL" id="REF30395.1"/>
    </source>
</evidence>
<dbReference type="Gene3D" id="3.40.50.2300">
    <property type="match status" value="2"/>
</dbReference>
<evidence type="ECO:0000256" key="4">
    <source>
        <dbReference type="ARBA" id="ARBA00022729"/>
    </source>
</evidence>